<comment type="caution">
    <text evidence="4">The sequence shown here is derived from an EMBL/GenBank/DDBJ whole genome shotgun (WGS) entry which is preliminary data.</text>
</comment>
<reference evidence="4" key="1">
    <citation type="journal article" date="2014" name="Int. J. Syst. Evol. Microbiol.">
        <title>Complete genome sequence of Corynebacterium casei LMG S-19264T (=DSM 44701T), isolated from a smear-ripened cheese.</title>
        <authorList>
            <consortium name="US DOE Joint Genome Institute (JGI-PGF)"/>
            <person name="Walter F."/>
            <person name="Albersmeier A."/>
            <person name="Kalinowski J."/>
            <person name="Ruckert C."/>
        </authorList>
    </citation>
    <scope>NUCLEOTIDE SEQUENCE</scope>
    <source>
        <strain evidence="4">CCM 7897</strain>
    </source>
</reference>
<proteinExistence type="predicted"/>
<organism evidence="4 5">
    <name type="scientific">Azorhizobium oxalatiphilum</name>
    <dbReference type="NCBI Taxonomy" id="980631"/>
    <lineage>
        <taxon>Bacteria</taxon>
        <taxon>Pseudomonadati</taxon>
        <taxon>Pseudomonadota</taxon>
        <taxon>Alphaproteobacteria</taxon>
        <taxon>Hyphomicrobiales</taxon>
        <taxon>Xanthobacteraceae</taxon>
        <taxon>Azorhizobium</taxon>
    </lineage>
</organism>
<gene>
    <name evidence="4" type="ORF">GCM10007301_32030</name>
</gene>
<dbReference type="PANTHER" id="PTHR43464">
    <property type="entry name" value="METHYLTRANSFERASE"/>
    <property type="match status" value="1"/>
</dbReference>
<accession>A0A917C652</accession>
<dbReference type="AlphaFoldDB" id="A0A917C652"/>
<dbReference type="InterPro" id="IPR008715">
    <property type="entry name" value="SAM-MeTfrase_NodS-like"/>
</dbReference>
<evidence type="ECO:0000313" key="4">
    <source>
        <dbReference type="EMBL" id="GGF69886.1"/>
    </source>
</evidence>
<dbReference type="GO" id="GO:0032259">
    <property type="term" value="P:methylation"/>
    <property type="evidence" value="ECO:0007669"/>
    <property type="project" value="UniProtKB-KW"/>
</dbReference>
<evidence type="ECO:0000256" key="2">
    <source>
        <dbReference type="ARBA" id="ARBA00022679"/>
    </source>
</evidence>
<dbReference type="GO" id="GO:0008757">
    <property type="term" value="F:S-adenosylmethionine-dependent methyltransferase activity"/>
    <property type="evidence" value="ECO:0007669"/>
    <property type="project" value="InterPro"/>
</dbReference>
<reference evidence="4" key="2">
    <citation type="submission" date="2020-09" db="EMBL/GenBank/DDBJ databases">
        <authorList>
            <person name="Sun Q."/>
            <person name="Sedlacek I."/>
        </authorList>
    </citation>
    <scope>NUCLEOTIDE SEQUENCE</scope>
    <source>
        <strain evidence="4">CCM 7897</strain>
    </source>
</reference>
<dbReference type="InterPro" id="IPR029063">
    <property type="entry name" value="SAM-dependent_MTases_sf"/>
</dbReference>
<dbReference type="Gene3D" id="3.40.50.150">
    <property type="entry name" value="Vaccinia Virus protein VP39"/>
    <property type="match status" value="1"/>
</dbReference>
<keyword evidence="5" id="KW-1185">Reference proteome</keyword>
<evidence type="ECO:0000256" key="1">
    <source>
        <dbReference type="ARBA" id="ARBA00022603"/>
    </source>
</evidence>
<dbReference type="PANTHER" id="PTHR43464:SF19">
    <property type="entry name" value="UBIQUINONE BIOSYNTHESIS O-METHYLTRANSFERASE, MITOCHONDRIAL"/>
    <property type="match status" value="1"/>
</dbReference>
<name>A0A917C652_9HYPH</name>
<evidence type="ECO:0000256" key="3">
    <source>
        <dbReference type="ARBA" id="ARBA00022691"/>
    </source>
</evidence>
<evidence type="ECO:0000313" key="5">
    <source>
        <dbReference type="Proteomes" id="UP000606044"/>
    </source>
</evidence>
<dbReference type="GO" id="GO:0009312">
    <property type="term" value="P:oligosaccharide biosynthetic process"/>
    <property type="evidence" value="ECO:0007669"/>
    <property type="project" value="InterPro"/>
</dbReference>
<dbReference type="Pfam" id="PF05401">
    <property type="entry name" value="NodS"/>
    <property type="match status" value="1"/>
</dbReference>
<dbReference type="SUPFAM" id="SSF53335">
    <property type="entry name" value="S-adenosyl-L-methionine-dependent methyltransferases"/>
    <property type="match status" value="1"/>
</dbReference>
<dbReference type="CDD" id="cd02440">
    <property type="entry name" value="AdoMet_MTases"/>
    <property type="match status" value="1"/>
</dbReference>
<dbReference type="Proteomes" id="UP000606044">
    <property type="component" value="Unassembled WGS sequence"/>
</dbReference>
<keyword evidence="3" id="KW-0949">S-adenosyl-L-methionine</keyword>
<keyword evidence="2" id="KW-0808">Transferase</keyword>
<keyword evidence="1 4" id="KW-0489">Methyltransferase</keyword>
<dbReference type="RefSeq" id="WP_188580316.1">
    <property type="nucleotide sequence ID" value="NZ_BMCT01000004.1"/>
</dbReference>
<dbReference type="EMBL" id="BMCT01000004">
    <property type="protein sequence ID" value="GGF69886.1"/>
    <property type="molecule type" value="Genomic_DNA"/>
</dbReference>
<protein>
    <submittedName>
        <fullName evidence="4">Methyltransferase</fullName>
    </submittedName>
</protein>
<sequence>MTEMRPSLDAAYFDRLYAEAADPWNFAESAYEHAKYQHTLQALPRERYGSALEVGCSIGVLTASLAQRCGRLLAVDAAEAPLVQARRRCADEAHVRIERRRVPEEWPDGTFDLILLSEVLYYLAPVDLREVAQRAGQSTRSGGHILLVHWTGETDYPLSGDAATEWFISAIAPHARLLRQEATSAYRLALLERE</sequence>